<feature type="non-terminal residue" evidence="2">
    <location>
        <position position="126"/>
    </location>
</feature>
<protein>
    <submittedName>
        <fullName evidence="2">Uncharacterized protein</fullName>
    </submittedName>
</protein>
<evidence type="ECO:0000313" key="3">
    <source>
        <dbReference type="Proteomes" id="UP000796761"/>
    </source>
</evidence>
<proteinExistence type="predicted"/>
<keyword evidence="3" id="KW-1185">Reference proteome</keyword>
<evidence type="ECO:0000256" key="1">
    <source>
        <dbReference type="SAM" id="MobiDB-lite"/>
    </source>
</evidence>
<dbReference type="AlphaFoldDB" id="A0A8K1LDC0"/>
<organism evidence="2 3">
    <name type="scientific">Zosterops borbonicus</name>
    <dbReference type="NCBI Taxonomy" id="364589"/>
    <lineage>
        <taxon>Eukaryota</taxon>
        <taxon>Metazoa</taxon>
        <taxon>Chordata</taxon>
        <taxon>Craniata</taxon>
        <taxon>Vertebrata</taxon>
        <taxon>Euteleostomi</taxon>
        <taxon>Archelosauria</taxon>
        <taxon>Archosauria</taxon>
        <taxon>Dinosauria</taxon>
        <taxon>Saurischia</taxon>
        <taxon>Theropoda</taxon>
        <taxon>Coelurosauria</taxon>
        <taxon>Aves</taxon>
        <taxon>Neognathae</taxon>
        <taxon>Neoaves</taxon>
        <taxon>Telluraves</taxon>
        <taxon>Australaves</taxon>
        <taxon>Passeriformes</taxon>
        <taxon>Sylvioidea</taxon>
        <taxon>Zosteropidae</taxon>
        <taxon>Zosterops</taxon>
    </lineage>
</organism>
<gene>
    <name evidence="2" type="ORF">HGM15179_017450</name>
</gene>
<evidence type="ECO:0000313" key="2">
    <source>
        <dbReference type="EMBL" id="TRZ09661.1"/>
    </source>
</evidence>
<accession>A0A8K1LDC0</accession>
<name>A0A8K1LDC0_9PASS</name>
<feature type="compositionally biased region" description="Polar residues" evidence="1">
    <location>
        <begin position="111"/>
        <end position="126"/>
    </location>
</feature>
<feature type="region of interest" description="Disordered" evidence="1">
    <location>
        <begin position="100"/>
        <end position="126"/>
    </location>
</feature>
<dbReference type="EMBL" id="SWJQ01001023">
    <property type="protein sequence ID" value="TRZ09661.1"/>
    <property type="molecule type" value="Genomic_DNA"/>
</dbReference>
<comment type="caution">
    <text evidence="2">The sequence shown here is derived from an EMBL/GenBank/DDBJ whole genome shotgun (WGS) entry which is preliminary data.</text>
</comment>
<sequence>MPRTGSTSLPPAAGRSLCNLSAQGPAARKLANCPEDTQEERRELLPADLPLTSCWTHLCMLTLHIGHLIPKQSHLDHDLGQFALEKTIWTLLGIQTPPSMALKPVSKPRKTSPNQFPQSSESRIAQ</sequence>
<reference evidence="2" key="1">
    <citation type="submission" date="2019-04" db="EMBL/GenBank/DDBJ databases">
        <title>Genome assembly of Zosterops borbonicus 15179.</title>
        <authorList>
            <person name="Leroy T."/>
            <person name="Anselmetti Y."/>
            <person name="Tilak M.-K."/>
            <person name="Nabholz B."/>
        </authorList>
    </citation>
    <scope>NUCLEOTIDE SEQUENCE</scope>
    <source>
        <strain evidence="2">HGM_15179</strain>
        <tissue evidence="2">Muscle</tissue>
    </source>
</reference>
<dbReference type="Proteomes" id="UP000796761">
    <property type="component" value="Unassembled WGS sequence"/>
</dbReference>